<reference evidence="1" key="2">
    <citation type="submission" date="2013-04" db="UniProtKB">
        <authorList>
            <consortium name="EnsemblPlants"/>
        </authorList>
    </citation>
    <scope>IDENTIFICATION</scope>
</reference>
<name>J3N1I0_ORYBR</name>
<dbReference type="AlphaFoldDB" id="J3N1I0"/>
<sequence>MGMRRITDDEGMWLMRMLGCGVGGVADEYDFYILAEFLLAEFLLTVREFIGEFVTEFEMVISIFEDLGICVDCVNTSVKSVYH</sequence>
<keyword evidence="2" id="KW-1185">Reference proteome</keyword>
<evidence type="ECO:0000313" key="2">
    <source>
        <dbReference type="Proteomes" id="UP000006038"/>
    </source>
</evidence>
<organism evidence="1">
    <name type="scientific">Oryza brachyantha</name>
    <name type="common">malo sina</name>
    <dbReference type="NCBI Taxonomy" id="4533"/>
    <lineage>
        <taxon>Eukaryota</taxon>
        <taxon>Viridiplantae</taxon>
        <taxon>Streptophyta</taxon>
        <taxon>Embryophyta</taxon>
        <taxon>Tracheophyta</taxon>
        <taxon>Spermatophyta</taxon>
        <taxon>Magnoliopsida</taxon>
        <taxon>Liliopsida</taxon>
        <taxon>Poales</taxon>
        <taxon>Poaceae</taxon>
        <taxon>BOP clade</taxon>
        <taxon>Oryzoideae</taxon>
        <taxon>Oryzeae</taxon>
        <taxon>Oryzinae</taxon>
        <taxon>Oryza</taxon>
    </lineage>
</organism>
<dbReference type="Proteomes" id="UP000006038">
    <property type="component" value="Chromosome 10"/>
</dbReference>
<proteinExistence type="predicted"/>
<dbReference type="EnsemblPlants" id="OB10G13780.1">
    <property type="protein sequence ID" value="OB10G13780.1"/>
    <property type="gene ID" value="OB10G13780"/>
</dbReference>
<dbReference type="HOGENOM" id="CLU_2546225_0_0_1"/>
<evidence type="ECO:0000313" key="1">
    <source>
        <dbReference type="EnsemblPlants" id="OB10G13780.1"/>
    </source>
</evidence>
<reference evidence="1" key="1">
    <citation type="journal article" date="2013" name="Nat. Commun.">
        <title>Whole-genome sequencing of Oryza brachyantha reveals mechanisms underlying Oryza genome evolution.</title>
        <authorList>
            <person name="Chen J."/>
            <person name="Huang Q."/>
            <person name="Gao D."/>
            <person name="Wang J."/>
            <person name="Lang Y."/>
            <person name="Liu T."/>
            <person name="Li B."/>
            <person name="Bai Z."/>
            <person name="Luis Goicoechea J."/>
            <person name="Liang C."/>
            <person name="Chen C."/>
            <person name="Zhang W."/>
            <person name="Sun S."/>
            <person name="Liao Y."/>
            <person name="Zhang X."/>
            <person name="Yang L."/>
            <person name="Song C."/>
            <person name="Wang M."/>
            <person name="Shi J."/>
            <person name="Liu G."/>
            <person name="Liu J."/>
            <person name="Zhou H."/>
            <person name="Zhou W."/>
            <person name="Yu Q."/>
            <person name="An N."/>
            <person name="Chen Y."/>
            <person name="Cai Q."/>
            <person name="Wang B."/>
            <person name="Liu B."/>
            <person name="Min J."/>
            <person name="Huang Y."/>
            <person name="Wu H."/>
            <person name="Li Z."/>
            <person name="Zhang Y."/>
            <person name="Yin Y."/>
            <person name="Song W."/>
            <person name="Jiang J."/>
            <person name="Jackson S.A."/>
            <person name="Wing R.A."/>
            <person name="Wang J."/>
            <person name="Chen M."/>
        </authorList>
    </citation>
    <scope>NUCLEOTIDE SEQUENCE [LARGE SCALE GENOMIC DNA]</scope>
    <source>
        <strain evidence="1">cv. IRGC 101232</strain>
    </source>
</reference>
<protein>
    <submittedName>
        <fullName evidence="1">Uncharacterized protein</fullName>
    </submittedName>
</protein>
<dbReference type="Gramene" id="OB10G13780.1">
    <property type="protein sequence ID" value="OB10G13780.1"/>
    <property type="gene ID" value="OB10G13780"/>
</dbReference>
<accession>J3N1I0</accession>